<dbReference type="Proteomes" id="UP001218188">
    <property type="component" value="Unassembled WGS sequence"/>
</dbReference>
<protein>
    <submittedName>
        <fullName evidence="2">Uncharacterized protein</fullName>
    </submittedName>
</protein>
<name>A0AAD6XG24_9AGAR</name>
<feature type="compositionally biased region" description="Acidic residues" evidence="1">
    <location>
        <begin position="126"/>
        <end position="135"/>
    </location>
</feature>
<organism evidence="2 3">
    <name type="scientific">Mycena alexandri</name>
    <dbReference type="NCBI Taxonomy" id="1745969"/>
    <lineage>
        <taxon>Eukaryota</taxon>
        <taxon>Fungi</taxon>
        <taxon>Dikarya</taxon>
        <taxon>Basidiomycota</taxon>
        <taxon>Agaricomycotina</taxon>
        <taxon>Agaricomycetes</taxon>
        <taxon>Agaricomycetidae</taxon>
        <taxon>Agaricales</taxon>
        <taxon>Marasmiineae</taxon>
        <taxon>Mycenaceae</taxon>
        <taxon>Mycena</taxon>
    </lineage>
</organism>
<feature type="region of interest" description="Disordered" evidence="1">
    <location>
        <begin position="1"/>
        <end position="135"/>
    </location>
</feature>
<feature type="compositionally biased region" description="Low complexity" evidence="1">
    <location>
        <begin position="9"/>
        <end position="18"/>
    </location>
</feature>
<evidence type="ECO:0000256" key="1">
    <source>
        <dbReference type="SAM" id="MobiDB-lite"/>
    </source>
</evidence>
<gene>
    <name evidence="2" type="ORF">C8F04DRAFT_683334</name>
</gene>
<dbReference type="EMBL" id="JARJCM010000008">
    <property type="protein sequence ID" value="KAJ7043914.1"/>
    <property type="molecule type" value="Genomic_DNA"/>
</dbReference>
<reference evidence="2" key="1">
    <citation type="submission" date="2023-03" db="EMBL/GenBank/DDBJ databases">
        <title>Massive genome expansion in bonnet fungi (Mycena s.s.) driven by repeated elements and novel gene families across ecological guilds.</title>
        <authorList>
            <consortium name="Lawrence Berkeley National Laboratory"/>
            <person name="Harder C.B."/>
            <person name="Miyauchi S."/>
            <person name="Viragh M."/>
            <person name="Kuo A."/>
            <person name="Thoen E."/>
            <person name="Andreopoulos B."/>
            <person name="Lu D."/>
            <person name="Skrede I."/>
            <person name="Drula E."/>
            <person name="Henrissat B."/>
            <person name="Morin E."/>
            <person name="Kohler A."/>
            <person name="Barry K."/>
            <person name="LaButti K."/>
            <person name="Morin E."/>
            <person name="Salamov A."/>
            <person name="Lipzen A."/>
            <person name="Mereny Z."/>
            <person name="Hegedus B."/>
            <person name="Baldrian P."/>
            <person name="Stursova M."/>
            <person name="Weitz H."/>
            <person name="Taylor A."/>
            <person name="Grigoriev I.V."/>
            <person name="Nagy L.G."/>
            <person name="Martin F."/>
            <person name="Kauserud H."/>
        </authorList>
    </citation>
    <scope>NUCLEOTIDE SEQUENCE</scope>
    <source>
        <strain evidence="2">CBHHK200</strain>
    </source>
</reference>
<feature type="region of interest" description="Disordered" evidence="1">
    <location>
        <begin position="318"/>
        <end position="343"/>
    </location>
</feature>
<dbReference type="AlphaFoldDB" id="A0AAD6XG24"/>
<comment type="caution">
    <text evidence="2">The sequence shown here is derived from an EMBL/GenBank/DDBJ whole genome shotgun (WGS) entry which is preliminary data.</text>
</comment>
<feature type="compositionally biased region" description="Basic and acidic residues" evidence="1">
    <location>
        <begin position="240"/>
        <end position="249"/>
    </location>
</feature>
<feature type="compositionally biased region" description="Low complexity" evidence="1">
    <location>
        <begin position="318"/>
        <end position="327"/>
    </location>
</feature>
<feature type="region of interest" description="Disordered" evidence="1">
    <location>
        <begin position="240"/>
        <end position="286"/>
    </location>
</feature>
<feature type="compositionally biased region" description="Low complexity" evidence="1">
    <location>
        <begin position="50"/>
        <end position="72"/>
    </location>
</feature>
<sequence>MPPRANRHNNQSQTSSPSSTPPNPNAGGLTKRQRQAQLKIHRPPLPPSPDAASPTASSPVAASPPIASSPLSTTFAARDVLLKDEDVGVEEREEREVDDNAIRMIRPVLEEERERASPSKYPTPLPDDDDDDEEAEQMGALRIAAPAVPLEMEMEMNFQEEELRAEAMEELRAGATEEVPTGTLIDMQDEAEEAYVHQPQSNVPAPMVAREVDVASRAAAAVEPVPTRARAVVDIEPEPVLHHGGEFGRRPRRRHSPPAETPMPFSHGQQAHLRAPEAPRHPPPRALSALSHTLRALAASTQAVTSTATAYAQSHSYLSGPSYSSHSQRATSQPYDARESGDEEAEPILGARWDEVLDWCVCISYYLLHCLPHFFLFISFPHLYLAGRTSPYSFPVHYVTISFGGSIRF</sequence>
<evidence type="ECO:0000313" key="2">
    <source>
        <dbReference type="EMBL" id="KAJ7043914.1"/>
    </source>
</evidence>
<feature type="compositionally biased region" description="Basic and acidic residues" evidence="1">
    <location>
        <begin position="80"/>
        <end position="101"/>
    </location>
</feature>
<evidence type="ECO:0000313" key="3">
    <source>
        <dbReference type="Proteomes" id="UP001218188"/>
    </source>
</evidence>
<keyword evidence="3" id="KW-1185">Reference proteome</keyword>
<feature type="compositionally biased region" description="Basic residues" evidence="1">
    <location>
        <begin position="31"/>
        <end position="42"/>
    </location>
</feature>
<accession>A0AAD6XG24</accession>
<proteinExistence type="predicted"/>
<feature type="compositionally biased region" description="Basic and acidic residues" evidence="1">
    <location>
        <begin position="108"/>
        <end position="117"/>
    </location>
</feature>